<dbReference type="Gene3D" id="3.15.10.50">
    <property type="match status" value="1"/>
</dbReference>
<dbReference type="InterPro" id="IPR020234">
    <property type="entry name" value="Mite_allergen_group-7"/>
</dbReference>
<proteinExistence type="predicted"/>
<dbReference type="Proteomes" id="UP001159042">
    <property type="component" value="Unassembled WGS sequence"/>
</dbReference>
<dbReference type="EMBL" id="JANEYG010000027">
    <property type="protein sequence ID" value="KAJ8918298.1"/>
    <property type="molecule type" value="Genomic_DNA"/>
</dbReference>
<keyword evidence="2" id="KW-1185">Reference proteome</keyword>
<gene>
    <name evidence="1" type="ORF">NQ315_014168</name>
</gene>
<reference evidence="1 2" key="1">
    <citation type="journal article" date="2023" name="Insect Mol. Biol.">
        <title>Genome sequencing provides insights into the evolution of gene families encoding plant cell wall-degrading enzymes in longhorned beetles.</title>
        <authorList>
            <person name="Shin N.R."/>
            <person name="Okamura Y."/>
            <person name="Kirsch R."/>
            <person name="Pauchet Y."/>
        </authorList>
    </citation>
    <scope>NUCLEOTIDE SEQUENCE [LARGE SCALE GENOMIC DNA]</scope>
    <source>
        <strain evidence="1">EAD_L_NR</strain>
    </source>
</reference>
<evidence type="ECO:0000313" key="1">
    <source>
        <dbReference type="EMBL" id="KAJ8918298.1"/>
    </source>
</evidence>
<protein>
    <submittedName>
        <fullName evidence="1">Uncharacterized protein</fullName>
    </submittedName>
</protein>
<dbReference type="InterPro" id="IPR038602">
    <property type="entry name" value="Mite_allergen_7_sf"/>
</dbReference>
<organism evidence="1 2">
    <name type="scientific">Exocentrus adspersus</name>
    <dbReference type="NCBI Taxonomy" id="1586481"/>
    <lineage>
        <taxon>Eukaryota</taxon>
        <taxon>Metazoa</taxon>
        <taxon>Ecdysozoa</taxon>
        <taxon>Arthropoda</taxon>
        <taxon>Hexapoda</taxon>
        <taxon>Insecta</taxon>
        <taxon>Pterygota</taxon>
        <taxon>Neoptera</taxon>
        <taxon>Endopterygota</taxon>
        <taxon>Coleoptera</taxon>
        <taxon>Polyphaga</taxon>
        <taxon>Cucujiformia</taxon>
        <taxon>Chrysomeloidea</taxon>
        <taxon>Cerambycidae</taxon>
        <taxon>Lamiinae</taxon>
        <taxon>Acanthocinini</taxon>
        <taxon>Exocentrus</taxon>
    </lineage>
</organism>
<comment type="caution">
    <text evidence="1">The sequence shown here is derived from an EMBL/GenBank/DDBJ whole genome shotgun (WGS) entry which is preliminary data.</text>
</comment>
<evidence type="ECO:0000313" key="2">
    <source>
        <dbReference type="Proteomes" id="UP001159042"/>
    </source>
</evidence>
<sequence length="124" mass="14002">MEFYLPIKFSALLVTYKYHTKILLVSIKGEANGKIENLTVNVKLSYDYSTYQASLDKFEIKDSGRFSLRFTGNGLLDWMTNTMTSVVTLFLQPVVIRIVQAMIKGGLQAVVDAINEVIRSIFTP</sequence>
<dbReference type="Pfam" id="PF16984">
    <property type="entry name" value="Grp7_allergen"/>
    <property type="match status" value="1"/>
</dbReference>
<dbReference type="AlphaFoldDB" id="A0AAV8VVB3"/>
<accession>A0AAV8VVB3</accession>
<name>A0AAV8VVB3_9CUCU</name>